<proteinExistence type="predicted"/>
<gene>
    <name evidence="2" type="ORF">AWB75_05663</name>
</gene>
<dbReference type="EMBL" id="FCOF02000039">
    <property type="protein sequence ID" value="SAK85266.1"/>
    <property type="molecule type" value="Genomic_DNA"/>
</dbReference>
<dbReference type="Proteomes" id="UP000054870">
    <property type="component" value="Unassembled WGS sequence"/>
</dbReference>
<sequence>METIAPEMYPAFGEARKATTAATSAGEAGRPRGDELFASAMASAVVIRSCRAKALTPSASRSVFVFAGFRALTRTPIGPYASARPAVASISAALADPPARCVVIGTLPPIPTTLTTEPARRCAMSLMRGSKTLIYVRNLASIAARQSSGCNSSKGFRRAPPAALTRTSIGPRSSSASAITPNAAAGWDRSAAYPLIRFMWTSSVLHASPIRLLSRPTMLTTQPSARNCSAHANPIPRDPPVTRTCLPSSCRSNASSRNGCGLAFDNGVGKLLCDHDRWNVGVAARNCRHDGRVGNAQIGDA</sequence>
<reference evidence="2" key="1">
    <citation type="submission" date="2016-01" db="EMBL/GenBank/DDBJ databases">
        <authorList>
            <person name="Peeters C."/>
        </authorList>
    </citation>
    <scope>NUCLEOTIDE SEQUENCE [LARGE SCALE GENOMIC DNA]</scope>
    <source>
        <strain evidence="2">LMG 29318</strain>
    </source>
</reference>
<name>A0A158CTQ5_9BURK</name>
<accession>A0A158CTQ5</accession>
<protein>
    <submittedName>
        <fullName evidence="2">Uncharacterized protein</fullName>
    </submittedName>
</protein>
<evidence type="ECO:0000313" key="3">
    <source>
        <dbReference type="Proteomes" id="UP000054870"/>
    </source>
</evidence>
<evidence type="ECO:0000256" key="1">
    <source>
        <dbReference type="SAM" id="MobiDB-lite"/>
    </source>
</evidence>
<organism evidence="2 3">
    <name type="scientific">Caballeronia catudaia</name>
    <dbReference type="NCBI Taxonomy" id="1777136"/>
    <lineage>
        <taxon>Bacteria</taxon>
        <taxon>Pseudomonadati</taxon>
        <taxon>Pseudomonadota</taxon>
        <taxon>Betaproteobacteria</taxon>
        <taxon>Burkholderiales</taxon>
        <taxon>Burkholderiaceae</taxon>
        <taxon>Caballeronia</taxon>
    </lineage>
</organism>
<feature type="region of interest" description="Disordered" evidence="1">
    <location>
        <begin position="152"/>
        <end position="175"/>
    </location>
</feature>
<feature type="compositionally biased region" description="Polar residues" evidence="1">
    <location>
        <begin position="165"/>
        <end position="175"/>
    </location>
</feature>
<dbReference type="AlphaFoldDB" id="A0A158CTQ5"/>
<comment type="caution">
    <text evidence="2">The sequence shown here is derived from an EMBL/GenBank/DDBJ whole genome shotgun (WGS) entry which is preliminary data.</text>
</comment>
<evidence type="ECO:0000313" key="2">
    <source>
        <dbReference type="EMBL" id="SAK85266.1"/>
    </source>
</evidence>
<keyword evidence="3" id="KW-1185">Reference proteome</keyword>